<reference evidence="2" key="1">
    <citation type="submission" date="2022-11" db="UniProtKB">
        <authorList>
            <consortium name="WormBaseParasite"/>
        </authorList>
    </citation>
    <scope>IDENTIFICATION</scope>
</reference>
<sequence length="343" mass="36867">MTRLSRPLFILAVLFSISAVAPATTDQLREWIMANKNALPESAQKALTSATESDLASTILRMFGFGSQKEKSTTLLVTTPTTTPRVGVRVSERDVCPFNADPLILSGEYAYCKPASGGDCPVGFVCDQSFVLGRSICCQDLRSRPGVVNGGSNSGSKISSRITGGSAGSNVVISIAMPGGPAVKNTPKSMPWSTVTPSKNTPRWTPSPPITTRRAPWYIKDRTPWNSAYNRVTPETRAPISGFPSTQRSTTQPSPTTTKPITTAKPVNPWAGLWTTTNTPRVSVNVSVLQAGSIRALQDGQMEMVGAITLINDNGMRVLIDTGSASDTERLLQSKFKKFKKQQ</sequence>
<evidence type="ECO:0000313" key="2">
    <source>
        <dbReference type="WBParaSite" id="PS1159_v2.g3584.t1"/>
    </source>
</evidence>
<name>A0AC35GC97_9BILA</name>
<proteinExistence type="predicted"/>
<protein>
    <submittedName>
        <fullName evidence="2">Uncharacterized protein</fullName>
    </submittedName>
</protein>
<accession>A0AC35GC97</accession>
<evidence type="ECO:0000313" key="1">
    <source>
        <dbReference type="Proteomes" id="UP000887580"/>
    </source>
</evidence>
<dbReference type="Proteomes" id="UP000887580">
    <property type="component" value="Unplaced"/>
</dbReference>
<organism evidence="1 2">
    <name type="scientific">Panagrolaimus sp. PS1159</name>
    <dbReference type="NCBI Taxonomy" id="55785"/>
    <lineage>
        <taxon>Eukaryota</taxon>
        <taxon>Metazoa</taxon>
        <taxon>Ecdysozoa</taxon>
        <taxon>Nematoda</taxon>
        <taxon>Chromadorea</taxon>
        <taxon>Rhabditida</taxon>
        <taxon>Tylenchina</taxon>
        <taxon>Panagrolaimomorpha</taxon>
        <taxon>Panagrolaimoidea</taxon>
        <taxon>Panagrolaimidae</taxon>
        <taxon>Panagrolaimus</taxon>
    </lineage>
</organism>
<dbReference type="WBParaSite" id="PS1159_v2.g3584.t1">
    <property type="protein sequence ID" value="PS1159_v2.g3584.t1"/>
    <property type="gene ID" value="PS1159_v2.g3584"/>
</dbReference>